<dbReference type="NCBIfam" id="TIGR00095">
    <property type="entry name" value="16S rRNA (guanine(966)-N(2))-methyltransferase RsmD"/>
    <property type="match status" value="1"/>
</dbReference>
<dbReference type="HOGENOM" id="CLU_075826_1_1_5"/>
<dbReference type="EMBL" id="CP000230">
    <property type="protein sequence ID" value="ABC21457.1"/>
    <property type="molecule type" value="Genomic_DNA"/>
</dbReference>
<dbReference type="PATRIC" id="fig|269796.9.peg.709"/>
<dbReference type="Pfam" id="PF03602">
    <property type="entry name" value="Cons_hypoth95"/>
    <property type="match status" value="1"/>
</dbReference>
<dbReference type="Gene3D" id="3.40.50.150">
    <property type="entry name" value="Vaccinia Virus protein VP39"/>
    <property type="match status" value="1"/>
</dbReference>
<evidence type="ECO:0000313" key="3">
    <source>
        <dbReference type="EMBL" id="ABC21457.1"/>
    </source>
</evidence>
<dbReference type="PhylomeDB" id="Q2RWN8"/>
<protein>
    <recommendedName>
        <fullName evidence="5">Methyltransferase</fullName>
    </recommendedName>
</protein>
<dbReference type="PANTHER" id="PTHR43542">
    <property type="entry name" value="METHYLTRANSFERASE"/>
    <property type="match status" value="1"/>
</dbReference>
<keyword evidence="2" id="KW-0808">Transferase</keyword>
<name>Q2RWN8_RHORT</name>
<dbReference type="GO" id="GO:0008168">
    <property type="term" value="F:methyltransferase activity"/>
    <property type="evidence" value="ECO:0007669"/>
    <property type="project" value="UniProtKB-KW"/>
</dbReference>
<keyword evidence="4" id="KW-1185">Reference proteome</keyword>
<dbReference type="InterPro" id="IPR004398">
    <property type="entry name" value="RNA_MeTrfase_RsmD"/>
</dbReference>
<dbReference type="InterPro" id="IPR029063">
    <property type="entry name" value="SAM-dependent_MTases_sf"/>
</dbReference>
<dbReference type="RefSeq" id="WP_011388411.1">
    <property type="nucleotide sequence ID" value="NC_007643.1"/>
</dbReference>
<dbReference type="Proteomes" id="UP000001929">
    <property type="component" value="Chromosome"/>
</dbReference>
<dbReference type="PANTHER" id="PTHR43542:SF1">
    <property type="entry name" value="METHYLTRANSFERASE"/>
    <property type="match status" value="1"/>
</dbReference>
<dbReference type="KEGG" id="rru:Rru_A0653"/>
<keyword evidence="1" id="KW-0489">Methyltransferase</keyword>
<evidence type="ECO:0000256" key="2">
    <source>
        <dbReference type="ARBA" id="ARBA00022679"/>
    </source>
</evidence>
<evidence type="ECO:0000313" key="4">
    <source>
        <dbReference type="Proteomes" id="UP000001929"/>
    </source>
</evidence>
<dbReference type="SUPFAM" id="SSF53335">
    <property type="entry name" value="S-adenosyl-L-methionine-dependent methyltransferases"/>
    <property type="match status" value="1"/>
</dbReference>
<dbReference type="GO" id="GO:0031167">
    <property type="term" value="P:rRNA methylation"/>
    <property type="evidence" value="ECO:0007669"/>
    <property type="project" value="InterPro"/>
</dbReference>
<dbReference type="EnsemblBacteria" id="ABC21457">
    <property type="protein sequence ID" value="ABC21457"/>
    <property type="gene ID" value="Rru_A0653"/>
</dbReference>
<reference evidence="3 4" key="1">
    <citation type="journal article" date="2011" name="Stand. Genomic Sci.">
        <title>Complete genome sequence of Rhodospirillum rubrum type strain (S1).</title>
        <authorList>
            <person name="Munk A.C."/>
            <person name="Copeland A."/>
            <person name="Lucas S."/>
            <person name="Lapidus A."/>
            <person name="Del Rio T.G."/>
            <person name="Barry K."/>
            <person name="Detter J.C."/>
            <person name="Hammon N."/>
            <person name="Israni S."/>
            <person name="Pitluck S."/>
            <person name="Brettin T."/>
            <person name="Bruce D."/>
            <person name="Han C."/>
            <person name="Tapia R."/>
            <person name="Gilna P."/>
            <person name="Schmutz J."/>
            <person name="Larimer F."/>
            <person name="Land M."/>
            <person name="Kyrpides N.C."/>
            <person name="Mavromatis K."/>
            <person name="Richardson P."/>
            <person name="Rohde M."/>
            <person name="Goker M."/>
            <person name="Klenk H.P."/>
            <person name="Zhang Y."/>
            <person name="Roberts G.P."/>
            <person name="Reslewic S."/>
            <person name="Schwartz D.C."/>
        </authorList>
    </citation>
    <scope>NUCLEOTIDE SEQUENCE [LARGE SCALE GENOMIC DNA]</scope>
    <source>
        <strain evidence="4">ATCC 11170 / ATH 1.1.1 / DSM 467 / LMG 4362 / NCIMB 8255 / S1</strain>
    </source>
</reference>
<evidence type="ECO:0000256" key="1">
    <source>
        <dbReference type="ARBA" id="ARBA00022603"/>
    </source>
</evidence>
<dbReference type="AlphaFoldDB" id="Q2RWN8"/>
<evidence type="ECO:0008006" key="5">
    <source>
        <dbReference type="Google" id="ProtNLM"/>
    </source>
</evidence>
<proteinExistence type="predicted"/>
<dbReference type="PIRSF" id="PIRSF004553">
    <property type="entry name" value="CHP00095"/>
    <property type="match status" value="1"/>
</dbReference>
<sequence length="192" mass="19898">MRIVGGRLKGKVLTAPVGPAVRPTGDRTREALFNVLVHRFQGRDGFSLEGAIVLDAFAGTGALGLEALSRGAARVAFLEQAPASLALIRANIAACRAEAVCKVVRGDACHPARASEAATLALLDPPYGKGLALPAVIALAAAGWLAPSALVCVETEAKGTPAPLWPEAFEVADERTHGKARMTILRHLAPAQ</sequence>
<organism evidence="3 4">
    <name type="scientific">Rhodospirillum rubrum (strain ATCC 11170 / ATH 1.1.1 / DSM 467 / LMG 4362 / NCIMB 8255 / S1)</name>
    <dbReference type="NCBI Taxonomy" id="269796"/>
    <lineage>
        <taxon>Bacteria</taxon>
        <taxon>Pseudomonadati</taxon>
        <taxon>Pseudomonadota</taxon>
        <taxon>Alphaproteobacteria</taxon>
        <taxon>Rhodospirillales</taxon>
        <taxon>Rhodospirillaceae</taxon>
        <taxon>Rhodospirillum</taxon>
    </lineage>
</organism>
<accession>Q2RWN8</accession>
<gene>
    <name evidence="3" type="ordered locus">Rru_A0653</name>
</gene>
<dbReference type="STRING" id="269796.Rru_A0653"/>
<dbReference type="eggNOG" id="COG0742">
    <property type="taxonomic scope" value="Bacteria"/>
</dbReference>
<dbReference type="CDD" id="cd02440">
    <property type="entry name" value="AdoMet_MTases"/>
    <property type="match status" value="1"/>
</dbReference>